<dbReference type="EC" id="3.1.6.6" evidence="5"/>
<keyword evidence="3" id="KW-0732">Signal</keyword>
<dbReference type="AlphaFoldDB" id="A0A5B9QMV9"/>
<dbReference type="KEGG" id="rul:UC8_11630"/>
<dbReference type="RefSeq" id="WP_084427345.1">
    <property type="nucleotide sequence ID" value="NZ_CP042914.1"/>
</dbReference>
<dbReference type="PANTHER" id="PTHR43751">
    <property type="entry name" value="SULFATASE"/>
    <property type="match status" value="1"/>
</dbReference>
<feature type="chain" id="PRO_5023057424" evidence="3">
    <location>
        <begin position="29"/>
        <end position="480"/>
    </location>
</feature>
<sequence length="480" mass="53885" precursor="true">MLVTKPIRWNLGLPSLVLLLVSAIAANADEPPNRGEPAGAGEASRRPDLVVYLADDLSAADLPLYGGKNIQTPFIDRLAAEGMTFERAFVASPSCAPSRAALLTGLMPARNGAEENHSYPGDDILRLPEVLNELGYQTVAFGKVAHSRSVDSYGFDTYDRKQDIADVRKNVQAFLENRTDRRPLALFVGVSNPHVPWPAESSVDPTAMSIPPQLLDTPRTRVQRSRYLQEVKDLDAYLGELRRLVDKHLSSDKLFVFSSDHGAQFPFGKWTLYDEGIRVPFIVVREGKIKPSTRTAAMVSWVDVLPTLIDVAGGQVPANLDGRSFATVLEDANRSHRNRIFTTHSGDKMMNVYLSRSVRSERYKFIWNPHPEFAFTTHIDLLLRETSGDYFKQWKQQAETDQRAAELLAKHHGRPEFELFDLQQDPHEQTNLAGQASLATVQQELQAELQAWIKQQDDQLTVFHEPLMLDAPQTWVPRKP</sequence>
<evidence type="ECO:0000259" key="4">
    <source>
        <dbReference type="Pfam" id="PF00884"/>
    </source>
</evidence>
<dbReference type="InterPro" id="IPR000917">
    <property type="entry name" value="Sulfatase_N"/>
</dbReference>
<comment type="similarity">
    <text evidence="1">Belongs to the sulfatase family.</text>
</comment>
<dbReference type="Gene3D" id="3.40.720.10">
    <property type="entry name" value="Alkaline Phosphatase, subunit A"/>
    <property type="match status" value="1"/>
</dbReference>
<dbReference type="EMBL" id="CP042914">
    <property type="protein sequence ID" value="QEG39202.1"/>
    <property type="molecule type" value="Genomic_DNA"/>
</dbReference>
<dbReference type="InterPro" id="IPR017850">
    <property type="entry name" value="Alkaline_phosphatase_core_sf"/>
</dbReference>
<accession>A0A5B9QMV9</accession>
<gene>
    <name evidence="5" type="primary">betC_3</name>
    <name evidence="5" type="ORF">UC8_11630</name>
</gene>
<protein>
    <submittedName>
        <fullName evidence="5">Choline-sulfatase</fullName>
        <ecNumber evidence="5">3.1.6.6</ecNumber>
    </submittedName>
</protein>
<feature type="signal peptide" evidence="3">
    <location>
        <begin position="1"/>
        <end position="28"/>
    </location>
</feature>
<dbReference type="SUPFAM" id="SSF53649">
    <property type="entry name" value="Alkaline phosphatase-like"/>
    <property type="match status" value="1"/>
</dbReference>
<dbReference type="InterPro" id="IPR024607">
    <property type="entry name" value="Sulfatase_CS"/>
</dbReference>
<keyword evidence="2 5" id="KW-0378">Hydrolase</keyword>
<evidence type="ECO:0000313" key="5">
    <source>
        <dbReference type="EMBL" id="QEG39202.1"/>
    </source>
</evidence>
<dbReference type="Proteomes" id="UP000325286">
    <property type="component" value="Chromosome"/>
</dbReference>
<proteinExistence type="inferred from homology"/>
<dbReference type="InterPro" id="IPR052701">
    <property type="entry name" value="GAG_Ulvan_Degrading_Sulfatases"/>
</dbReference>
<dbReference type="PANTHER" id="PTHR43751:SF1">
    <property type="entry name" value="SULFATASE ATSG-RELATED"/>
    <property type="match status" value="1"/>
</dbReference>
<dbReference type="PROSITE" id="PS00523">
    <property type="entry name" value="SULFATASE_1"/>
    <property type="match status" value="1"/>
</dbReference>
<evidence type="ECO:0000256" key="1">
    <source>
        <dbReference type="ARBA" id="ARBA00008779"/>
    </source>
</evidence>
<reference evidence="5 6" key="1">
    <citation type="submission" date="2019-08" db="EMBL/GenBank/DDBJ databases">
        <title>Deep-cultivation of Planctomycetes and their phenomic and genomic characterization uncovers novel biology.</title>
        <authorList>
            <person name="Wiegand S."/>
            <person name="Jogler M."/>
            <person name="Boedeker C."/>
            <person name="Pinto D."/>
            <person name="Vollmers J."/>
            <person name="Rivas-Marin E."/>
            <person name="Kohn T."/>
            <person name="Peeters S.H."/>
            <person name="Heuer A."/>
            <person name="Rast P."/>
            <person name="Oberbeckmann S."/>
            <person name="Bunk B."/>
            <person name="Jeske O."/>
            <person name="Meyerdierks A."/>
            <person name="Storesund J.E."/>
            <person name="Kallscheuer N."/>
            <person name="Luecker S."/>
            <person name="Lage O.M."/>
            <person name="Pohl T."/>
            <person name="Merkel B.J."/>
            <person name="Hornburger P."/>
            <person name="Mueller R.-W."/>
            <person name="Bruemmer F."/>
            <person name="Labrenz M."/>
            <person name="Spormann A.M."/>
            <person name="Op den Camp H."/>
            <person name="Overmann J."/>
            <person name="Amann R."/>
            <person name="Jetten M.S.M."/>
            <person name="Mascher T."/>
            <person name="Medema M.H."/>
            <person name="Devos D.P."/>
            <person name="Kaster A.-K."/>
            <person name="Ovreas L."/>
            <person name="Rohde M."/>
            <person name="Galperin M.Y."/>
            <person name="Jogler C."/>
        </authorList>
    </citation>
    <scope>NUCLEOTIDE SEQUENCE [LARGE SCALE GENOMIC DNA]</scope>
    <source>
        <strain evidence="5 6">UC8</strain>
    </source>
</reference>
<name>A0A5B9QMV9_9BACT</name>
<evidence type="ECO:0000256" key="2">
    <source>
        <dbReference type="ARBA" id="ARBA00022801"/>
    </source>
</evidence>
<organism evidence="5 6">
    <name type="scientific">Roseimaritima ulvae</name>
    <dbReference type="NCBI Taxonomy" id="980254"/>
    <lineage>
        <taxon>Bacteria</taxon>
        <taxon>Pseudomonadati</taxon>
        <taxon>Planctomycetota</taxon>
        <taxon>Planctomycetia</taxon>
        <taxon>Pirellulales</taxon>
        <taxon>Pirellulaceae</taxon>
        <taxon>Roseimaritima</taxon>
    </lineage>
</organism>
<dbReference type="OrthoDB" id="9803751at2"/>
<dbReference type="GO" id="GO:0047753">
    <property type="term" value="F:choline-sulfatase activity"/>
    <property type="evidence" value="ECO:0007669"/>
    <property type="project" value="UniProtKB-EC"/>
</dbReference>
<keyword evidence="6" id="KW-1185">Reference proteome</keyword>
<feature type="domain" description="Sulfatase N-terminal" evidence="4">
    <location>
        <begin position="47"/>
        <end position="313"/>
    </location>
</feature>
<dbReference type="Pfam" id="PF00884">
    <property type="entry name" value="Sulfatase"/>
    <property type="match status" value="1"/>
</dbReference>
<evidence type="ECO:0000256" key="3">
    <source>
        <dbReference type="SAM" id="SignalP"/>
    </source>
</evidence>
<dbReference type="CDD" id="cd16027">
    <property type="entry name" value="SGSH"/>
    <property type="match status" value="1"/>
</dbReference>
<evidence type="ECO:0000313" key="6">
    <source>
        <dbReference type="Proteomes" id="UP000325286"/>
    </source>
</evidence>